<evidence type="ECO:0000313" key="2">
    <source>
        <dbReference type="EMBL" id="SFN78264.1"/>
    </source>
</evidence>
<dbReference type="AlphaFoldDB" id="A0A1I5BU54"/>
<feature type="compositionally biased region" description="Basic and acidic residues" evidence="1">
    <location>
        <begin position="193"/>
        <end position="203"/>
    </location>
</feature>
<dbReference type="InParanoid" id="A0A1I5BU54"/>
<feature type="region of interest" description="Disordered" evidence="1">
    <location>
        <begin position="193"/>
        <end position="232"/>
    </location>
</feature>
<name>A0A1I5BU54_9ACTN</name>
<protein>
    <submittedName>
        <fullName evidence="2">Uncharacterized protein</fullName>
    </submittedName>
</protein>
<feature type="region of interest" description="Disordered" evidence="1">
    <location>
        <begin position="21"/>
        <end position="51"/>
    </location>
</feature>
<dbReference type="Proteomes" id="UP000183413">
    <property type="component" value="Unassembled WGS sequence"/>
</dbReference>
<sequence>MALCSAAPLLLTGCGSGADEPDAAASTASAAAEAVASETPTPTPTPSPAFGPVMKTTVFDITTDDGYKATMTVRWHKQQIVERSAILEPCDAIIRSNETLSNGGATTSDRKVYYVATADVSMEFPETGGFSWPQEQKMPVSFSDGNENQYWDRAVTCYDGQDMNDAKTSLSNFAMSPEWSSTTVMWVRTAERTPKNPDGKLDADPDGYEVSPTVGIGGKCDERGTKDDDPSLRCFARYGS</sequence>
<dbReference type="EMBL" id="FOVH01000003">
    <property type="protein sequence ID" value="SFN78264.1"/>
    <property type="molecule type" value="Genomic_DNA"/>
</dbReference>
<evidence type="ECO:0000256" key="1">
    <source>
        <dbReference type="SAM" id="MobiDB-lite"/>
    </source>
</evidence>
<dbReference type="STRING" id="1993.SAMN04489713_10326"/>
<gene>
    <name evidence="2" type="ORF">SAMN04489713_10326</name>
</gene>
<evidence type="ECO:0000313" key="3">
    <source>
        <dbReference type="Proteomes" id="UP000183413"/>
    </source>
</evidence>
<keyword evidence="3" id="KW-1185">Reference proteome</keyword>
<proteinExistence type="predicted"/>
<reference evidence="2 3" key="1">
    <citation type="submission" date="2016-10" db="EMBL/GenBank/DDBJ databases">
        <authorList>
            <person name="de Groot N.N."/>
        </authorList>
    </citation>
    <scope>NUCLEOTIDE SEQUENCE [LARGE SCALE GENOMIC DNA]</scope>
    <source>
        <strain evidence="2 3">DSM 43067</strain>
    </source>
</reference>
<feature type="compositionally biased region" description="Low complexity" evidence="1">
    <location>
        <begin position="23"/>
        <end position="40"/>
    </location>
</feature>
<feature type="compositionally biased region" description="Basic and acidic residues" evidence="1">
    <location>
        <begin position="219"/>
        <end position="231"/>
    </location>
</feature>
<accession>A0A1I5BU54</accession>
<organism evidence="2 3">
    <name type="scientific">Actinomadura madurae</name>
    <dbReference type="NCBI Taxonomy" id="1993"/>
    <lineage>
        <taxon>Bacteria</taxon>
        <taxon>Bacillati</taxon>
        <taxon>Actinomycetota</taxon>
        <taxon>Actinomycetes</taxon>
        <taxon>Streptosporangiales</taxon>
        <taxon>Thermomonosporaceae</taxon>
        <taxon>Actinomadura</taxon>
    </lineage>
</organism>